<dbReference type="GO" id="GO:0016787">
    <property type="term" value="F:hydrolase activity"/>
    <property type="evidence" value="ECO:0007669"/>
    <property type="project" value="UniProtKB-KW"/>
</dbReference>
<organism evidence="1 2">
    <name type="scientific">Rhodobacter capsulatus</name>
    <name type="common">Rhodopseudomonas capsulata</name>
    <dbReference type="NCBI Taxonomy" id="1061"/>
    <lineage>
        <taxon>Bacteria</taxon>
        <taxon>Pseudomonadati</taxon>
        <taxon>Pseudomonadota</taxon>
        <taxon>Alphaproteobacteria</taxon>
        <taxon>Rhodobacterales</taxon>
        <taxon>Rhodobacter group</taxon>
        <taxon>Rhodobacter</taxon>
    </lineage>
</organism>
<dbReference type="AlphaFoldDB" id="A0A4U1K0B2"/>
<comment type="caution">
    <text evidence="1">The sequence shown here is derived from an EMBL/GenBank/DDBJ whole genome shotgun (WGS) entry which is preliminary data.</text>
</comment>
<dbReference type="Pfam" id="PF09411">
    <property type="entry name" value="PagL"/>
    <property type="match status" value="1"/>
</dbReference>
<dbReference type="Gene3D" id="2.40.160.20">
    <property type="match status" value="1"/>
</dbReference>
<dbReference type="Proteomes" id="UP000310597">
    <property type="component" value="Unassembled WGS sequence"/>
</dbReference>
<evidence type="ECO:0000313" key="1">
    <source>
        <dbReference type="EMBL" id="TKD25348.1"/>
    </source>
</evidence>
<accession>A0A4U1K0B2</accession>
<dbReference type="InterPro" id="IPR018550">
    <property type="entry name" value="Lipid-A_deacylase-rel"/>
</dbReference>
<dbReference type="RefSeq" id="WP_089258493.1">
    <property type="nucleotide sequence ID" value="NZ_SWJZ01000009.1"/>
</dbReference>
<proteinExistence type="predicted"/>
<name>A0A4U1K0B2_RHOCA</name>
<protein>
    <submittedName>
        <fullName evidence="1">Acyloxyacyl hydrolase</fullName>
    </submittedName>
</protein>
<dbReference type="EMBL" id="SWJZ01000009">
    <property type="protein sequence ID" value="TKD25348.1"/>
    <property type="molecule type" value="Genomic_DNA"/>
</dbReference>
<evidence type="ECO:0000313" key="2">
    <source>
        <dbReference type="Proteomes" id="UP000310597"/>
    </source>
</evidence>
<gene>
    <name evidence="1" type="ORF">FBT96_03130</name>
</gene>
<dbReference type="OrthoDB" id="6199047at2"/>
<keyword evidence="1" id="KW-0378">Hydrolase</keyword>
<sequence length="167" mass="18280">MKHFLLFLAILPGLVMTGDARPGFADEVIAGLGQSSFNSRDGKDSVVLSAEYRPDPFGRFLGAAASFAVAFDAHAEGDVFAGFGLGLRWDLNRRWFLDLSVMPGLWRASTPGNDLGGDFQFRSTIGPGYRLTDTSAISFVLSHKSNAHIEDRNPGLDMVLLRWHMAF</sequence>
<reference evidence="1 2" key="1">
    <citation type="submission" date="2019-04" db="EMBL/GenBank/DDBJ databases">
        <title>Draft Whole-Genome sequence of the purple photosynthetic bacterium Rhodobacter capsulatus SP108 with an indigenous class A beta-lactamase.</title>
        <authorList>
            <person name="Robertson S."/>
            <person name="Meyer T.E."/>
            <person name="Kyndt J.A."/>
        </authorList>
    </citation>
    <scope>NUCLEOTIDE SEQUENCE [LARGE SCALE GENOMIC DNA]</scope>
    <source>
        <strain evidence="1 2">SP108</strain>
    </source>
</reference>